<dbReference type="OrthoDB" id="121983at2"/>
<dbReference type="Proteomes" id="UP000198281">
    <property type="component" value="Unassembled WGS sequence"/>
</dbReference>
<name>A0A239FUY3_9SPHN</name>
<sequence length="233" mass="23464">MARLSGLALITATSFLFVPTMASAEIIGGVDFPQGAVSFADSVISFTPGLEGASPSLAHQGAFNALGVPDYAGDNSCASQADCTFVSLGVGGQLIVRFTDNVLTGSGSDADDLWIFEVGPDVEGTIIDLSTDGIDWVSIGAIGGSQRGIDIDAFGYGLSDAFSFVRLTDIANSGGTGGATVGADIDAVGAISTRPTAPPAVPEPAAWAMMIAGFGLVGSALRRQRGVRTAARA</sequence>
<dbReference type="NCBIfam" id="NF035944">
    <property type="entry name" value="PEPxxWA-CTERM"/>
    <property type="match status" value="1"/>
</dbReference>
<evidence type="ECO:0000259" key="2">
    <source>
        <dbReference type="Pfam" id="PF07589"/>
    </source>
</evidence>
<dbReference type="InterPro" id="IPR013424">
    <property type="entry name" value="Ice-binding_C"/>
</dbReference>
<feature type="domain" description="Ice-binding protein C-terminal" evidence="2">
    <location>
        <begin position="200"/>
        <end position="223"/>
    </location>
</feature>
<evidence type="ECO:0000313" key="4">
    <source>
        <dbReference type="Proteomes" id="UP000198281"/>
    </source>
</evidence>
<dbReference type="EMBL" id="FZOS01000010">
    <property type="protein sequence ID" value="SNS60605.1"/>
    <property type="molecule type" value="Genomic_DNA"/>
</dbReference>
<keyword evidence="1" id="KW-0732">Signal</keyword>
<dbReference type="RefSeq" id="WP_144033769.1">
    <property type="nucleotide sequence ID" value="NZ_FZOS01000010.1"/>
</dbReference>
<accession>A0A239FUY3</accession>
<reference evidence="4" key="1">
    <citation type="submission" date="2017-06" db="EMBL/GenBank/DDBJ databases">
        <authorList>
            <person name="Varghese N."/>
            <person name="Submissions S."/>
        </authorList>
    </citation>
    <scope>NUCLEOTIDE SEQUENCE [LARGE SCALE GENOMIC DNA]</scope>
    <source>
        <strain evidence="4">LNB2</strain>
    </source>
</reference>
<protein>
    <submittedName>
        <fullName evidence="3">PEP-CTERM protein-sorting domain-containing protein</fullName>
    </submittedName>
</protein>
<evidence type="ECO:0000313" key="3">
    <source>
        <dbReference type="EMBL" id="SNS60605.1"/>
    </source>
</evidence>
<feature type="chain" id="PRO_5013371603" evidence="1">
    <location>
        <begin position="25"/>
        <end position="233"/>
    </location>
</feature>
<dbReference type="AlphaFoldDB" id="A0A239FUY3"/>
<evidence type="ECO:0000256" key="1">
    <source>
        <dbReference type="SAM" id="SignalP"/>
    </source>
</evidence>
<proteinExistence type="predicted"/>
<organism evidence="3 4">
    <name type="scientific">Edaphosphingomonas laterariae</name>
    <dbReference type="NCBI Taxonomy" id="861865"/>
    <lineage>
        <taxon>Bacteria</taxon>
        <taxon>Pseudomonadati</taxon>
        <taxon>Pseudomonadota</taxon>
        <taxon>Alphaproteobacteria</taxon>
        <taxon>Sphingomonadales</taxon>
        <taxon>Rhizorhabdaceae</taxon>
        <taxon>Edaphosphingomonas</taxon>
    </lineage>
</organism>
<gene>
    <name evidence="3" type="ORF">SAMN06295912_11049</name>
</gene>
<dbReference type="NCBIfam" id="TIGR02595">
    <property type="entry name" value="PEP_CTERM"/>
    <property type="match status" value="1"/>
</dbReference>
<keyword evidence="4" id="KW-1185">Reference proteome</keyword>
<feature type="signal peptide" evidence="1">
    <location>
        <begin position="1"/>
        <end position="24"/>
    </location>
</feature>
<dbReference type="Pfam" id="PF07589">
    <property type="entry name" value="PEP-CTERM"/>
    <property type="match status" value="1"/>
</dbReference>